<dbReference type="OrthoDB" id="9775927at2"/>
<dbReference type="InterPro" id="IPR007715">
    <property type="entry name" value="Coq4"/>
</dbReference>
<name>A0A511SUX2_MYXFU</name>
<sequence length="237" mass="26351">MNLNSPLTLARDVWRAARVLRNPNRLQDIIDLARVLVPPTAMRRIVERLSQSPTCARALTERPRVGRLPLATLRALPEGTLGRAFIDHLERNGLDPDALPQREAHTPEDYVRAHLLESHDIWHVLTGFDTDVAGELGVQAFSLAQVGTPFALGILTGGLANTLLYAFHERDARVQALARGWVLGRRARPVFGAPWRELWACPLEEVRQRYGLDLLAVDALLPVLMGPVKDDPARRAA</sequence>
<dbReference type="EMBL" id="FOIB01000001">
    <property type="protein sequence ID" value="SET10600.1"/>
    <property type="molecule type" value="Genomic_DNA"/>
</dbReference>
<dbReference type="AlphaFoldDB" id="A0A511SUX2"/>
<dbReference type="Pfam" id="PF05019">
    <property type="entry name" value="Coq4"/>
    <property type="match status" value="1"/>
</dbReference>
<keyword evidence="3" id="KW-1185">Reference proteome</keyword>
<evidence type="ECO:0000313" key="1">
    <source>
        <dbReference type="EMBL" id="GEN05337.1"/>
    </source>
</evidence>
<reference evidence="2 3" key="1">
    <citation type="submission" date="2016-10" db="EMBL/GenBank/DDBJ databases">
        <authorList>
            <person name="Varghese N."/>
            <person name="Submissions S."/>
        </authorList>
    </citation>
    <scope>NUCLEOTIDE SEQUENCE [LARGE SCALE GENOMIC DNA]</scope>
    <source>
        <strain evidence="2 3">DSM 16525</strain>
    </source>
</reference>
<dbReference type="EMBL" id="BJXR01000006">
    <property type="protein sequence ID" value="GEN05337.1"/>
    <property type="molecule type" value="Genomic_DNA"/>
</dbReference>
<dbReference type="Proteomes" id="UP000183760">
    <property type="component" value="Unassembled WGS sequence"/>
</dbReference>
<evidence type="ECO:0000313" key="2">
    <source>
        <dbReference type="EMBL" id="SET10600.1"/>
    </source>
</evidence>
<dbReference type="STRING" id="1334629.MFUL124B02_06530"/>
<comment type="caution">
    <text evidence="1">The sequence shown here is derived from an EMBL/GenBank/DDBJ whole genome shotgun (WGS) entry which is preliminary data.</text>
</comment>
<evidence type="ECO:0000313" key="3">
    <source>
        <dbReference type="Proteomes" id="UP000183760"/>
    </source>
</evidence>
<proteinExistence type="predicted"/>
<dbReference type="PANTHER" id="PTHR12922:SF7">
    <property type="entry name" value="UBIQUINONE BIOSYNTHESIS PROTEIN COQ4 HOMOLOG, MITOCHONDRIAL"/>
    <property type="match status" value="1"/>
</dbReference>
<accession>A0A511SUX2</accession>
<dbReference type="Proteomes" id="UP000321514">
    <property type="component" value="Unassembled WGS sequence"/>
</dbReference>
<gene>
    <name evidence="1" type="ORF">MFU01_03740</name>
    <name evidence="2" type="ORF">SAMN05443572_1011119</name>
</gene>
<dbReference type="GO" id="GO:0006744">
    <property type="term" value="P:ubiquinone biosynthetic process"/>
    <property type="evidence" value="ECO:0007669"/>
    <property type="project" value="InterPro"/>
</dbReference>
<dbReference type="RefSeq" id="WP_074949499.1">
    <property type="nucleotide sequence ID" value="NZ_BJXR01000006.1"/>
</dbReference>
<evidence type="ECO:0000313" key="4">
    <source>
        <dbReference type="Proteomes" id="UP000321514"/>
    </source>
</evidence>
<protein>
    <submittedName>
        <fullName evidence="2">Ubiquinone biosynthesis protein Coq4</fullName>
    </submittedName>
</protein>
<reference evidence="1 4" key="2">
    <citation type="submission" date="2019-07" db="EMBL/GenBank/DDBJ databases">
        <title>Whole genome shotgun sequence of Myxococcus fulvus NBRC 100333.</title>
        <authorList>
            <person name="Hosoyama A."/>
            <person name="Uohara A."/>
            <person name="Ohji S."/>
            <person name="Ichikawa N."/>
        </authorList>
    </citation>
    <scope>NUCLEOTIDE SEQUENCE [LARGE SCALE GENOMIC DNA]</scope>
    <source>
        <strain evidence="1 4">NBRC 100333</strain>
    </source>
</reference>
<keyword evidence="2" id="KW-0830">Ubiquinone</keyword>
<dbReference type="PANTHER" id="PTHR12922">
    <property type="entry name" value="UBIQUINONE BIOSYNTHESIS PROTEIN"/>
    <property type="match status" value="1"/>
</dbReference>
<organism evidence="1 4">
    <name type="scientific">Myxococcus fulvus</name>
    <dbReference type="NCBI Taxonomy" id="33"/>
    <lineage>
        <taxon>Bacteria</taxon>
        <taxon>Pseudomonadati</taxon>
        <taxon>Myxococcota</taxon>
        <taxon>Myxococcia</taxon>
        <taxon>Myxococcales</taxon>
        <taxon>Cystobacterineae</taxon>
        <taxon>Myxococcaceae</taxon>
        <taxon>Myxococcus</taxon>
    </lineage>
</organism>